<proteinExistence type="predicted"/>
<evidence type="ECO:0000313" key="3">
    <source>
        <dbReference type="Proteomes" id="UP000007148"/>
    </source>
</evidence>
<dbReference type="InParanoid" id="G4TQ63"/>
<dbReference type="Proteomes" id="UP000007148">
    <property type="component" value="Unassembled WGS sequence"/>
</dbReference>
<evidence type="ECO:0000256" key="1">
    <source>
        <dbReference type="SAM" id="MobiDB-lite"/>
    </source>
</evidence>
<protein>
    <submittedName>
        <fullName evidence="2">Uncharacterized protein</fullName>
    </submittedName>
</protein>
<dbReference type="AlphaFoldDB" id="G4TQ63"/>
<reference evidence="2 3" key="1">
    <citation type="journal article" date="2011" name="PLoS Pathog.">
        <title>Endophytic Life Strategies Decoded by Genome and Transcriptome Analyses of the Mutualistic Root Symbiont Piriformospora indica.</title>
        <authorList>
            <person name="Zuccaro A."/>
            <person name="Lahrmann U."/>
            <person name="Guldener U."/>
            <person name="Langen G."/>
            <person name="Pfiffi S."/>
            <person name="Biedenkopf D."/>
            <person name="Wong P."/>
            <person name="Samans B."/>
            <person name="Grimm C."/>
            <person name="Basiewicz M."/>
            <person name="Murat C."/>
            <person name="Martin F."/>
            <person name="Kogel K.H."/>
        </authorList>
    </citation>
    <scope>NUCLEOTIDE SEQUENCE [LARGE SCALE GENOMIC DNA]</scope>
    <source>
        <strain evidence="2 3">DSM 11827</strain>
    </source>
</reference>
<feature type="region of interest" description="Disordered" evidence="1">
    <location>
        <begin position="122"/>
        <end position="144"/>
    </location>
</feature>
<feature type="region of interest" description="Disordered" evidence="1">
    <location>
        <begin position="26"/>
        <end position="65"/>
    </location>
</feature>
<feature type="compositionally biased region" description="Low complexity" evidence="1">
    <location>
        <begin position="26"/>
        <end position="62"/>
    </location>
</feature>
<dbReference type="EMBL" id="CAFZ01000226">
    <property type="protein sequence ID" value="CCA73456.1"/>
    <property type="molecule type" value="Genomic_DNA"/>
</dbReference>
<sequence length="416" mass="46989">MTTKETLCKLIVRNIHTLELLERQFTSSAKDSSDSETSTSNDQSTNSSDAETSASSDQSTDSSDAEIRLHSPMFKRLELGLPHVSASSTGFQTRFCMKFFSESSNLKITPTSTARLPAMLRTAPSSSPKSAVTGEESPRPYQLRGQGSNSFQGWIKLHNTLSSSKKLPKYPDKFWENATDEDIVDATAFAIGNMRFYDLSRLQNIELIELLIEREENLSRILTPRYKNLDCRCHRLRLGVRYGSEDFVTNLGDLLYHFDAEIVECHGAGTLVPDHFIEGRTLSEIRLSNMEEIPLYKLLQTFTQIEILACEDSCVCWNSRQPVVHSKLKALTFDCEWDAKDLGWLKYLCCSVLEKLDAPWPATHKSFTTFLAHVPSIRRLNLAQYMNEENISGLVRYSSHVESLVLPGSSIDLVYN</sequence>
<accession>G4TQ63</accession>
<name>G4TQ63_SERID</name>
<organism evidence="2 3">
    <name type="scientific">Serendipita indica (strain DSM 11827)</name>
    <name type="common">Root endophyte fungus</name>
    <name type="synonym">Piriformospora indica</name>
    <dbReference type="NCBI Taxonomy" id="1109443"/>
    <lineage>
        <taxon>Eukaryota</taxon>
        <taxon>Fungi</taxon>
        <taxon>Dikarya</taxon>
        <taxon>Basidiomycota</taxon>
        <taxon>Agaricomycotina</taxon>
        <taxon>Agaricomycetes</taxon>
        <taxon>Sebacinales</taxon>
        <taxon>Serendipitaceae</taxon>
        <taxon>Serendipita</taxon>
    </lineage>
</organism>
<evidence type="ECO:0000313" key="2">
    <source>
        <dbReference type="EMBL" id="CCA73456.1"/>
    </source>
</evidence>
<dbReference type="HOGENOM" id="CLU_660755_0_0_1"/>
<comment type="caution">
    <text evidence="2">The sequence shown here is derived from an EMBL/GenBank/DDBJ whole genome shotgun (WGS) entry which is preliminary data.</text>
</comment>
<gene>
    <name evidence="2" type="ORF">PIIN_07410</name>
</gene>
<keyword evidence="3" id="KW-1185">Reference proteome</keyword>